<proteinExistence type="predicted"/>
<sequence>MRVCLASGKGGTGKTLLATSLAMHLARHSGSVTYLDADVEEPNRFLFLRPEIKIEERMAVPVPALKTGVCSGCGECRRLCAYGAILDLEDRVMVFPELCHSCGGCVLVCPEKALEEVPREIGTLSRGMSGSLTCCEGRLDIGETRAAPLIERLLGWAPPGRVEVVDAPPGTSCSVTAALRGADLLVLVTEPTPFGLHDLRLAVELGRAMGLGMVAVINRSDLGGDDVREYLAGEGIRVVAEIPFRREIAAVYAAGGLCLDSSSEVLAAVEALAEEVARAG</sequence>
<feature type="domain" description="4Fe-4S ferredoxin-type" evidence="4">
    <location>
        <begin position="61"/>
        <end position="89"/>
    </location>
</feature>
<dbReference type="InterPro" id="IPR017896">
    <property type="entry name" value="4Fe4S_Fe-S-bd"/>
</dbReference>
<dbReference type="PANTHER" id="PTHR43063">
    <property type="entry name" value="4FE-4S CLUSTER CONTAINING PARA FAMILY ATPASE PROTEIN"/>
    <property type="match status" value="1"/>
</dbReference>
<gene>
    <name evidence="5" type="ORF">A2Y64_07855</name>
</gene>
<evidence type="ECO:0000313" key="5">
    <source>
        <dbReference type="EMBL" id="OGD78790.1"/>
    </source>
</evidence>
<dbReference type="InterPro" id="IPR002586">
    <property type="entry name" value="CobQ/CobB/MinD/ParA_Nub-bd_dom"/>
</dbReference>
<dbReference type="InterPro" id="IPR027417">
    <property type="entry name" value="P-loop_NTPase"/>
</dbReference>
<dbReference type="PROSITE" id="PS00198">
    <property type="entry name" value="4FE4S_FER_1"/>
    <property type="match status" value="1"/>
</dbReference>
<evidence type="ECO:0000313" key="6">
    <source>
        <dbReference type="Proteomes" id="UP000177187"/>
    </source>
</evidence>
<reference evidence="5 6" key="1">
    <citation type="journal article" date="2016" name="Nat. Commun.">
        <title>Thousands of microbial genomes shed light on interconnected biogeochemical processes in an aquifer system.</title>
        <authorList>
            <person name="Anantharaman K."/>
            <person name="Brown C.T."/>
            <person name="Hug L.A."/>
            <person name="Sharon I."/>
            <person name="Castelle C.J."/>
            <person name="Probst A.J."/>
            <person name="Thomas B.C."/>
            <person name="Singh A."/>
            <person name="Wilkins M.J."/>
            <person name="Karaoz U."/>
            <person name="Brodie E.L."/>
            <person name="Williams K.H."/>
            <person name="Hubbard S.S."/>
            <person name="Banfield J.F."/>
        </authorList>
    </citation>
    <scope>NUCLEOTIDE SEQUENCE [LARGE SCALE GENOMIC DNA]</scope>
</reference>
<evidence type="ECO:0000256" key="3">
    <source>
        <dbReference type="ARBA" id="ARBA00023014"/>
    </source>
</evidence>
<dbReference type="SUPFAM" id="SSF52540">
    <property type="entry name" value="P-loop containing nucleoside triphosphate hydrolases"/>
    <property type="match status" value="1"/>
</dbReference>
<dbReference type="Gene3D" id="3.30.70.20">
    <property type="match status" value="1"/>
</dbReference>
<dbReference type="PANTHER" id="PTHR43063:SF1">
    <property type="entry name" value="4FE-4S CLUSTER CONTAINING PARA FAMILY ATPASE PROTEIN"/>
    <property type="match status" value="1"/>
</dbReference>
<protein>
    <recommendedName>
        <fullName evidence="4">4Fe-4S ferredoxin-type domain-containing protein</fullName>
    </recommendedName>
</protein>
<keyword evidence="2" id="KW-0408">Iron</keyword>
<keyword evidence="1" id="KW-0479">Metal-binding</keyword>
<dbReference type="STRING" id="1817816.A2Y64_07855"/>
<organism evidence="5 6">
    <name type="scientific">Candidatus Coatesbacteria bacterium RBG_13_66_14</name>
    <dbReference type="NCBI Taxonomy" id="1817816"/>
    <lineage>
        <taxon>Bacteria</taxon>
        <taxon>Candidatus Coatesiibacteriota</taxon>
    </lineage>
</organism>
<dbReference type="Pfam" id="PF00037">
    <property type="entry name" value="Fer4"/>
    <property type="match status" value="1"/>
</dbReference>
<evidence type="ECO:0000256" key="2">
    <source>
        <dbReference type="ARBA" id="ARBA00023004"/>
    </source>
</evidence>
<dbReference type="AlphaFoldDB" id="A0A1F5FGS0"/>
<dbReference type="SUPFAM" id="SSF54862">
    <property type="entry name" value="4Fe-4S ferredoxins"/>
    <property type="match status" value="1"/>
</dbReference>
<accession>A0A1F5FGS0</accession>
<dbReference type="Pfam" id="PF01656">
    <property type="entry name" value="CbiA"/>
    <property type="match status" value="1"/>
</dbReference>
<dbReference type="GO" id="GO:0051536">
    <property type="term" value="F:iron-sulfur cluster binding"/>
    <property type="evidence" value="ECO:0007669"/>
    <property type="project" value="UniProtKB-KW"/>
</dbReference>
<dbReference type="Proteomes" id="UP000177187">
    <property type="component" value="Unassembled WGS sequence"/>
</dbReference>
<comment type="caution">
    <text evidence="5">The sequence shown here is derived from an EMBL/GenBank/DDBJ whole genome shotgun (WGS) entry which is preliminary data.</text>
</comment>
<dbReference type="EMBL" id="MFAF01000025">
    <property type="protein sequence ID" value="OGD78790.1"/>
    <property type="molecule type" value="Genomic_DNA"/>
</dbReference>
<dbReference type="InterPro" id="IPR017900">
    <property type="entry name" value="4Fe4S_Fe_S_CS"/>
</dbReference>
<dbReference type="PROSITE" id="PS51379">
    <property type="entry name" value="4FE4S_FER_2"/>
    <property type="match status" value="2"/>
</dbReference>
<evidence type="ECO:0000259" key="4">
    <source>
        <dbReference type="PROSITE" id="PS51379"/>
    </source>
</evidence>
<dbReference type="Gene3D" id="3.40.50.300">
    <property type="entry name" value="P-loop containing nucleotide triphosphate hydrolases"/>
    <property type="match status" value="2"/>
</dbReference>
<dbReference type="GO" id="GO:0046872">
    <property type="term" value="F:metal ion binding"/>
    <property type="evidence" value="ECO:0007669"/>
    <property type="project" value="UniProtKB-KW"/>
</dbReference>
<feature type="domain" description="4Fe-4S ferredoxin-type" evidence="4">
    <location>
        <begin position="90"/>
        <end position="119"/>
    </location>
</feature>
<keyword evidence="3" id="KW-0411">Iron-sulfur</keyword>
<evidence type="ECO:0000256" key="1">
    <source>
        <dbReference type="ARBA" id="ARBA00022723"/>
    </source>
</evidence>
<name>A0A1F5FGS0_9BACT</name>